<protein>
    <submittedName>
        <fullName evidence="1">Uncharacterized protein</fullName>
    </submittedName>
</protein>
<proteinExistence type="predicted"/>
<reference evidence="1 2" key="1">
    <citation type="submission" date="2014-04" db="EMBL/GenBank/DDBJ databases">
        <authorList>
            <consortium name="DOE Joint Genome Institute"/>
            <person name="Kuo A."/>
            <person name="Kohler A."/>
            <person name="Jargeat P."/>
            <person name="Nagy L.G."/>
            <person name="Floudas D."/>
            <person name="Copeland A."/>
            <person name="Barry K.W."/>
            <person name="Cichocki N."/>
            <person name="Veneault-Fourrey C."/>
            <person name="LaButti K."/>
            <person name="Lindquist E.A."/>
            <person name="Lipzen A."/>
            <person name="Lundell T."/>
            <person name="Morin E."/>
            <person name="Murat C."/>
            <person name="Sun H."/>
            <person name="Tunlid A."/>
            <person name="Henrissat B."/>
            <person name="Grigoriev I.V."/>
            <person name="Hibbett D.S."/>
            <person name="Martin F."/>
            <person name="Nordberg H.P."/>
            <person name="Cantor M.N."/>
            <person name="Hua S.X."/>
        </authorList>
    </citation>
    <scope>NUCLEOTIDE SEQUENCE [LARGE SCALE GENOMIC DNA]</scope>
    <source>
        <strain evidence="1 2">Ve08.2h10</strain>
    </source>
</reference>
<dbReference type="HOGENOM" id="CLU_2850361_0_0_1"/>
<dbReference type="AlphaFoldDB" id="A0A0D0BKL5"/>
<reference evidence="2" key="2">
    <citation type="submission" date="2015-01" db="EMBL/GenBank/DDBJ databases">
        <title>Evolutionary Origins and Diversification of the Mycorrhizal Mutualists.</title>
        <authorList>
            <consortium name="DOE Joint Genome Institute"/>
            <consortium name="Mycorrhizal Genomics Consortium"/>
            <person name="Kohler A."/>
            <person name="Kuo A."/>
            <person name="Nagy L.G."/>
            <person name="Floudas D."/>
            <person name="Copeland A."/>
            <person name="Barry K.W."/>
            <person name="Cichocki N."/>
            <person name="Veneault-Fourrey C."/>
            <person name="LaButti K."/>
            <person name="Lindquist E.A."/>
            <person name="Lipzen A."/>
            <person name="Lundell T."/>
            <person name="Morin E."/>
            <person name="Murat C."/>
            <person name="Riley R."/>
            <person name="Ohm R."/>
            <person name="Sun H."/>
            <person name="Tunlid A."/>
            <person name="Henrissat B."/>
            <person name="Grigoriev I.V."/>
            <person name="Hibbett D.S."/>
            <person name="Martin F."/>
        </authorList>
    </citation>
    <scope>NUCLEOTIDE SEQUENCE [LARGE SCALE GENOMIC DNA]</scope>
    <source>
        <strain evidence="2">Ve08.2h10</strain>
    </source>
</reference>
<evidence type="ECO:0000313" key="1">
    <source>
        <dbReference type="EMBL" id="KIK72207.1"/>
    </source>
</evidence>
<dbReference type="InParanoid" id="A0A0D0BKL5"/>
<sequence>MSRTKSIETALTKSAHIVEGILLDLKCQSELNEVTADTWSNAINVINGELSVVCRLLQNVTGVHVPPLLIATQMMA</sequence>
<organism evidence="1 2">
    <name type="scientific">Paxillus rubicundulus Ve08.2h10</name>
    <dbReference type="NCBI Taxonomy" id="930991"/>
    <lineage>
        <taxon>Eukaryota</taxon>
        <taxon>Fungi</taxon>
        <taxon>Dikarya</taxon>
        <taxon>Basidiomycota</taxon>
        <taxon>Agaricomycotina</taxon>
        <taxon>Agaricomycetes</taxon>
        <taxon>Agaricomycetidae</taxon>
        <taxon>Boletales</taxon>
        <taxon>Paxilineae</taxon>
        <taxon>Paxillaceae</taxon>
        <taxon>Paxillus</taxon>
    </lineage>
</organism>
<accession>A0A0D0BKL5</accession>
<evidence type="ECO:0000313" key="2">
    <source>
        <dbReference type="Proteomes" id="UP000054538"/>
    </source>
</evidence>
<dbReference type="EMBL" id="KN831107">
    <property type="protein sequence ID" value="KIK72207.1"/>
    <property type="molecule type" value="Genomic_DNA"/>
</dbReference>
<keyword evidence="2" id="KW-1185">Reference proteome</keyword>
<dbReference type="Proteomes" id="UP000054538">
    <property type="component" value="Unassembled WGS sequence"/>
</dbReference>
<gene>
    <name evidence="1" type="ORF">PAXRUDRAFT_22267</name>
</gene>
<name>A0A0D0BKL5_9AGAM</name>